<dbReference type="Pfam" id="PF13977">
    <property type="entry name" value="TetR_C_6"/>
    <property type="match status" value="1"/>
</dbReference>
<evidence type="ECO:0000256" key="1">
    <source>
        <dbReference type="ARBA" id="ARBA00022491"/>
    </source>
</evidence>
<evidence type="ECO:0000256" key="2">
    <source>
        <dbReference type="ARBA" id="ARBA00023015"/>
    </source>
</evidence>
<dbReference type="EMBL" id="QYUM01000002">
    <property type="protein sequence ID" value="RJF94223.1"/>
    <property type="molecule type" value="Genomic_DNA"/>
</dbReference>
<dbReference type="SUPFAM" id="SSF46689">
    <property type="entry name" value="Homeodomain-like"/>
    <property type="match status" value="1"/>
</dbReference>
<dbReference type="PANTHER" id="PTHR30055">
    <property type="entry name" value="HTH-TYPE TRANSCRIPTIONAL REGULATOR RUTR"/>
    <property type="match status" value="1"/>
</dbReference>
<evidence type="ECO:0000256" key="3">
    <source>
        <dbReference type="ARBA" id="ARBA00023125"/>
    </source>
</evidence>
<keyword evidence="2" id="KW-0805">Transcription regulation</keyword>
<evidence type="ECO:0000256" key="4">
    <source>
        <dbReference type="ARBA" id="ARBA00023163"/>
    </source>
</evidence>
<evidence type="ECO:0000313" key="8">
    <source>
        <dbReference type="Proteomes" id="UP000286100"/>
    </source>
</evidence>
<dbReference type="Gene3D" id="1.10.357.10">
    <property type="entry name" value="Tetracycline Repressor, domain 2"/>
    <property type="match status" value="1"/>
</dbReference>
<dbReference type="InterPro" id="IPR050109">
    <property type="entry name" value="HTH-type_TetR-like_transc_reg"/>
</dbReference>
<accession>A0A418WSJ3</accession>
<gene>
    <name evidence="7" type="primary">betI</name>
    <name evidence="7" type="ORF">D3876_03795</name>
</gene>
<dbReference type="PANTHER" id="PTHR30055:SF228">
    <property type="entry name" value="TRANSCRIPTIONAL REGULATOR-RELATED"/>
    <property type="match status" value="1"/>
</dbReference>
<keyword evidence="4" id="KW-0804">Transcription</keyword>
<dbReference type="SUPFAM" id="SSF48498">
    <property type="entry name" value="Tetracyclin repressor-like, C-terminal domain"/>
    <property type="match status" value="1"/>
</dbReference>
<dbReference type="Proteomes" id="UP000286100">
    <property type="component" value="Unassembled WGS sequence"/>
</dbReference>
<dbReference type="GO" id="GO:0000976">
    <property type="term" value="F:transcription cis-regulatory region binding"/>
    <property type="evidence" value="ECO:0007669"/>
    <property type="project" value="TreeGrafter"/>
</dbReference>
<feature type="domain" description="HTH tetR-type" evidence="6">
    <location>
        <begin position="15"/>
        <end position="75"/>
    </location>
</feature>
<dbReference type="InterPro" id="IPR036271">
    <property type="entry name" value="Tet_transcr_reg_TetR-rel_C_sf"/>
</dbReference>
<dbReference type="OrthoDB" id="9809265at2"/>
<keyword evidence="3 5" id="KW-0238">DNA-binding</keyword>
<evidence type="ECO:0000256" key="5">
    <source>
        <dbReference type="PROSITE-ProRule" id="PRU00335"/>
    </source>
</evidence>
<dbReference type="InterPro" id="IPR001647">
    <property type="entry name" value="HTH_TetR"/>
</dbReference>
<evidence type="ECO:0000313" key="7">
    <source>
        <dbReference type="EMBL" id="RJF94223.1"/>
    </source>
</evidence>
<protein>
    <submittedName>
        <fullName evidence="7">Transcriptional regulator BetI</fullName>
    </submittedName>
</protein>
<dbReference type="AlphaFoldDB" id="A0A418WSJ3"/>
<organism evidence="7 8">
    <name type="scientific">Sphingomonas cavernae</name>
    <dbReference type="NCBI Taxonomy" id="2320861"/>
    <lineage>
        <taxon>Bacteria</taxon>
        <taxon>Pseudomonadati</taxon>
        <taxon>Pseudomonadota</taxon>
        <taxon>Alphaproteobacteria</taxon>
        <taxon>Sphingomonadales</taxon>
        <taxon>Sphingomonadaceae</taxon>
        <taxon>Sphingomonas</taxon>
    </lineage>
</organism>
<keyword evidence="8" id="KW-1185">Reference proteome</keyword>
<dbReference type="PRINTS" id="PR00455">
    <property type="entry name" value="HTHTETR"/>
</dbReference>
<dbReference type="InterPro" id="IPR039538">
    <property type="entry name" value="BetI_C"/>
</dbReference>
<dbReference type="NCBIfam" id="NF001978">
    <property type="entry name" value="PRK00767.1"/>
    <property type="match status" value="1"/>
</dbReference>
<dbReference type="InterPro" id="IPR009057">
    <property type="entry name" value="Homeodomain-like_sf"/>
</dbReference>
<reference evidence="7 8" key="1">
    <citation type="submission" date="2018-09" db="EMBL/GenBank/DDBJ databases">
        <authorList>
            <person name="Zhu H."/>
        </authorList>
    </citation>
    <scope>NUCLEOTIDE SEQUENCE [LARGE SCALE GENOMIC DNA]</scope>
    <source>
        <strain evidence="7 8">K2R01-6</strain>
    </source>
</reference>
<sequence length="205" mass="22035">MLNQTRASFTREPADMRRQALIEAAAACLAERGVAGTSVRTICARAGVSPGLLRHYFAGVDALIAETYREVTRHVSETFEAAVAAAGESPRARLIAYVTASFRPPITDPSLLATWLAFWSLVKTDADIALIHGETYRAYRDDLEALLAACGMPQASAGPVAIALTALVDGLWLELSLDPTTFTPDQASAMAVRWLDTLLERPAFG</sequence>
<feature type="DNA-binding region" description="H-T-H motif" evidence="5">
    <location>
        <begin position="38"/>
        <end position="57"/>
    </location>
</feature>
<proteinExistence type="predicted"/>
<dbReference type="PROSITE" id="PS50977">
    <property type="entry name" value="HTH_TETR_2"/>
    <property type="match status" value="1"/>
</dbReference>
<dbReference type="Pfam" id="PF00440">
    <property type="entry name" value="TetR_N"/>
    <property type="match status" value="1"/>
</dbReference>
<keyword evidence="1" id="KW-0678">Repressor</keyword>
<evidence type="ECO:0000259" key="6">
    <source>
        <dbReference type="PROSITE" id="PS50977"/>
    </source>
</evidence>
<comment type="caution">
    <text evidence="7">The sequence shown here is derived from an EMBL/GenBank/DDBJ whole genome shotgun (WGS) entry which is preliminary data.</text>
</comment>
<dbReference type="GO" id="GO:0003700">
    <property type="term" value="F:DNA-binding transcription factor activity"/>
    <property type="evidence" value="ECO:0007669"/>
    <property type="project" value="TreeGrafter"/>
</dbReference>
<name>A0A418WSJ3_9SPHN</name>